<evidence type="ECO:0000313" key="6">
    <source>
        <dbReference type="EMBL" id="QAY61959.1"/>
    </source>
</evidence>
<dbReference type="InterPro" id="IPR001296">
    <property type="entry name" value="Glyco_trans_1"/>
</dbReference>
<evidence type="ECO:0000256" key="3">
    <source>
        <dbReference type="ARBA" id="ARBA00022679"/>
    </source>
</evidence>
<dbReference type="KEGG" id="xyl:ET495_00060"/>
<protein>
    <recommendedName>
        <fullName evidence="1">D-inositol 3-phosphate glycosyltransferase</fullName>
    </recommendedName>
</protein>
<dbReference type="RefSeq" id="WP_129201629.1">
    <property type="nucleotide sequence ID" value="NZ_CP035495.1"/>
</dbReference>
<accession>A0A4P6EKY2</accession>
<evidence type="ECO:0000313" key="7">
    <source>
        <dbReference type="Proteomes" id="UP000291758"/>
    </source>
</evidence>
<dbReference type="Pfam" id="PF13439">
    <property type="entry name" value="Glyco_transf_4"/>
    <property type="match status" value="1"/>
</dbReference>
<evidence type="ECO:0000256" key="2">
    <source>
        <dbReference type="ARBA" id="ARBA00022676"/>
    </source>
</evidence>
<keyword evidence="7" id="KW-1185">Reference proteome</keyword>
<feature type="domain" description="Glycosyl transferase family 1" evidence="4">
    <location>
        <begin position="247"/>
        <end position="345"/>
    </location>
</feature>
<dbReference type="AlphaFoldDB" id="A0A4P6EKY2"/>
<dbReference type="Gene3D" id="3.40.50.2000">
    <property type="entry name" value="Glycogen Phosphorylase B"/>
    <property type="match status" value="2"/>
</dbReference>
<dbReference type="InterPro" id="IPR050194">
    <property type="entry name" value="Glycosyltransferase_grp1"/>
</dbReference>
<keyword evidence="3 6" id="KW-0808">Transferase</keyword>
<name>A0A4P6EKY2_9MICO</name>
<dbReference type="OrthoDB" id="5240531at2"/>
<dbReference type="SUPFAM" id="SSF53756">
    <property type="entry name" value="UDP-Glycosyltransferase/glycogen phosphorylase"/>
    <property type="match status" value="1"/>
</dbReference>
<gene>
    <name evidence="6" type="ORF">ET495_00060</name>
</gene>
<dbReference type="PANTHER" id="PTHR45947">
    <property type="entry name" value="SULFOQUINOVOSYL TRANSFERASE SQD2"/>
    <property type="match status" value="1"/>
</dbReference>
<dbReference type="Proteomes" id="UP000291758">
    <property type="component" value="Chromosome"/>
</dbReference>
<dbReference type="GO" id="GO:1901137">
    <property type="term" value="P:carbohydrate derivative biosynthetic process"/>
    <property type="evidence" value="ECO:0007669"/>
    <property type="project" value="UniProtKB-ARBA"/>
</dbReference>
<evidence type="ECO:0000259" key="4">
    <source>
        <dbReference type="Pfam" id="PF00534"/>
    </source>
</evidence>
<evidence type="ECO:0000259" key="5">
    <source>
        <dbReference type="Pfam" id="PF13439"/>
    </source>
</evidence>
<evidence type="ECO:0000256" key="1">
    <source>
        <dbReference type="ARBA" id="ARBA00021292"/>
    </source>
</evidence>
<dbReference type="Pfam" id="PF00534">
    <property type="entry name" value="Glycos_transf_1"/>
    <property type="match status" value="1"/>
</dbReference>
<dbReference type="CDD" id="cd03801">
    <property type="entry name" value="GT4_PimA-like"/>
    <property type="match status" value="1"/>
</dbReference>
<keyword evidence="2" id="KW-0328">Glycosyltransferase</keyword>
<dbReference type="PANTHER" id="PTHR45947:SF3">
    <property type="entry name" value="SULFOQUINOVOSYL TRANSFERASE SQD2"/>
    <property type="match status" value="1"/>
</dbReference>
<feature type="domain" description="Glycosyltransferase subfamily 4-like N-terminal" evidence="5">
    <location>
        <begin position="22"/>
        <end position="189"/>
    </location>
</feature>
<reference evidence="6 7" key="1">
    <citation type="submission" date="2019-01" db="EMBL/GenBank/DDBJ databases">
        <title>Genome sequencing of strain 2JSPR-7.</title>
        <authorList>
            <person name="Heo J."/>
            <person name="Kim S.-J."/>
            <person name="Kim J.-S."/>
            <person name="Hong S.-B."/>
            <person name="Kwon S.-W."/>
        </authorList>
    </citation>
    <scope>NUCLEOTIDE SEQUENCE [LARGE SCALE GENOMIC DNA]</scope>
    <source>
        <strain evidence="6 7">2JSPR-7</strain>
    </source>
</reference>
<dbReference type="GO" id="GO:0016758">
    <property type="term" value="F:hexosyltransferase activity"/>
    <property type="evidence" value="ECO:0007669"/>
    <property type="project" value="TreeGrafter"/>
</dbReference>
<organism evidence="6 7">
    <name type="scientific">Xylanimonas allomyrinae</name>
    <dbReference type="NCBI Taxonomy" id="2509459"/>
    <lineage>
        <taxon>Bacteria</taxon>
        <taxon>Bacillati</taxon>
        <taxon>Actinomycetota</taxon>
        <taxon>Actinomycetes</taxon>
        <taxon>Micrococcales</taxon>
        <taxon>Promicromonosporaceae</taxon>
        <taxon>Xylanimonas</taxon>
    </lineage>
</organism>
<dbReference type="EMBL" id="CP035495">
    <property type="protein sequence ID" value="QAY61959.1"/>
    <property type="molecule type" value="Genomic_DNA"/>
</dbReference>
<dbReference type="InterPro" id="IPR028098">
    <property type="entry name" value="Glyco_trans_4-like_N"/>
</dbReference>
<sequence>MGDEAPLRVWHVGAKASPRTVNGDNQAAWALARVQALQGHEVTMVVIEDVPLADHVDVVAGDAAAAGEAPALTAGQIRLTTFKDAIRSLARNRVDVVHLHSVNSPAQALLALRARTRSVPYVITPHGGYAPQVLARHDARKRLYRSTIERWKVRGAAAAAVVVPAEADDVARIAGRHVDCAVIPNIVDAIRPCADAPLADRSFEHDVVYLGRLDVIPKGLDHVVGIARALPHRSFDLYGPPHPSVDGLDLPPNVTLHEPVYGAEKEHVLRSARVLVQLSRWEVFGVSVVESMLLGLQVLVADVMRLSPWVRDAGGLVVAGGDVPEAARVLEEFLSAPHDQAAANARAAAAGRLVDPIANELRYRDLYRRVIAASTPKHAEAVPR</sequence>
<proteinExistence type="predicted"/>